<feature type="binding site" evidence="12">
    <location>
        <position position="29"/>
    </location>
    <ligand>
        <name>Fe cation</name>
        <dbReference type="ChEBI" id="CHEBI:24875"/>
        <label>1</label>
    </ligand>
</feature>
<proteinExistence type="inferred from homology"/>
<dbReference type="EMBL" id="JAHOEP010000018">
    <property type="protein sequence ID" value="MBV3408319.1"/>
    <property type="molecule type" value="Genomic_DNA"/>
</dbReference>
<evidence type="ECO:0000256" key="3">
    <source>
        <dbReference type="ARBA" id="ARBA00012679"/>
    </source>
</evidence>
<comment type="caution">
    <text evidence="26">The sequence shown here is derived from an EMBL/GenBank/DDBJ whole genome shotgun (WGS) entry which is preliminary data.</text>
</comment>
<evidence type="ECO:0000313" key="33">
    <source>
        <dbReference type="Proteomes" id="UP000420635"/>
    </source>
</evidence>
<gene>
    <name evidence="27" type="ORF">DW064_08150</name>
    <name evidence="26" type="ORF">DW079_13995</name>
    <name evidence="24" type="ORF">DWW35_08275</name>
    <name evidence="25" type="ORF">DXA63_01685</name>
    <name evidence="23" type="ORF">DXC61_11330</name>
    <name evidence="21" type="ORF">F7D31_10725</name>
    <name evidence="20" type="ORF">F7D59_07725</name>
    <name evidence="19" type="ORF">F7D71_13990</name>
    <name evidence="22" type="ORF">FYJ72_10710</name>
    <name evidence="15" type="ORF">KSW80_07920</name>
    <name evidence="17" type="ORF">NNC68_11395</name>
    <name evidence="16" type="ORF">NND11_14395</name>
    <name evidence="18" type="ORF">ONT19_12260</name>
</gene>
<dbReference type="EMBL" id="VZBZ01000156">
    <property type="protein sequence ID" value="MQN78943.1"/>
    <property type="molecule type" value="Genomic_DNA"/>
</dbReference>
<accession>A0A3E4SDD5</accession>
<dbReference type="EMBL" id="QRNN01000028">
    <property type="protein sequence ID" value="RHK48354.1"/>
    <property type="molecule type" value="Genomic_DNA"/>
</dbReference>
<evidence type="ECO:0000313" key="21">
    <source>
        <dbReference type="EMBL" id="MQO93124.1"/>
    </source>
</evidence>
<dbReference type="PANTHER" id="PTHR36541">
    <property type="entry name" value="SUPEROXIDE REDUCTASE-RELATED"/>
    <property type="match status" value="1"/>
</dbReference>
<evidence type="ECO:0000256" key="8">
    <source>
        <dbReference type="ARBA" id="ARBA00023004"/>
    </source>
</evidence>
<evidence type="ECO:0000256" key="12">
    <source>
        <dbReference type="PIRSR" id="PIRSR604793-1"/>
    </source>
</evidence>
<comment type="function">
    <text evidence="9">Catalyzes the one-electron reduction of superoxide anion radical to hydrogen peroxide at a nonheme ferrous iron center. Plays a fundamental role in case of oxidative stress via its superoxide detoxification activity.</text>
</comment>
<reference evidence="33" key="3">
    <citation type="submission" date="2019-09" db="EMBL/GenBank/DDBJ databases">
        <title>Distinct polysaccharide growth profiles of human intestinal Prevotella copri isolates.</title>
        <authorList>
            <person name="Fehlner-Peach H."/>
            <person name="Magnabosco C."/>
            <person name="Raghavan V."/>
            <person name="Scher J.U."/>
            <person name="Tett A."/>
            <person name="Cox L.M."/>
            <person name="Gottsegen C."/>
            <person name="Watters A."/>
            <person name="Wiltshire- Gordon J.D."/>
            <person name="Segata N."/>
            <person name="Bonneau R."/>
            <person name="Littman D.R."/>
        </authorList>
    </citation>
    <scope>NUCLEOTIDE SEQUENCE [LARGE SCALE GENOMIC DNA]</scope>
    <source>
        <strain evidence="21">IAU3127</strain>
        <strain evidence="33">iP54</strain>
    </source>
</reference>
<dbReference type="InterPro" id="IPR004462">
    <property type="entry name" value="Desulfoferrodoxin_N"/>
</dbReference>
<comment type="cofactor">
    <cofactor evidence="1">
        <name>Cu(2+)</name>
        <dbReference type="ChEBI" id="CHEBI:29036"/>
    </cofactor>
</comment>
<dbReference type="Proteomes" id="UP000423156">
    <property type="component" value="Unassembled WGS sequence"/>
</dbReference>
<reference evidence="15" key="4">
    <citation type="submission" date="2021-06" db="EMBL/GenBank/DDBJ databases">
        <title>Collection of gut derived symbiotic bacterial strains cultured from healthy donors.</title>
        <authorList>
            <person name="Lin H."/>
            <person name="Littmann E."/>
            <person name="Pamer E.G."/>
        </authorList>
    </citation>
    <scope>NUCLEOTIDE SEQUENCE</scope>
    <source>
        <strain evidence="15">MSK.21.60</strain>
    </source>
</reference>
<comment type="similarity">
    <text evidence="2">Belongs to the desulfoferrodoxin family.</text>
</comment>
<evidence type="ECO:0000256" key="9">
    <source>
        <dbReference type="ARBA" id="ARBA00024690"/>
    </source>
</evidence>
<evidence type="ECO:0000256" key="11">
    <source>
        <dbReference type="ARBA" id="ARBA00047448"/>
    </source>
</evidence>
<dbReference type="Proteomes" id="UP000284562">
    <property type="component" value="Unassembled WGS sequence"/>
</dbReference>
<feature type="domain" description="Desulfoferrodoxin N-terminal" evidence="14">
    <location>
        <begin position="2"/>
        <end position="36"/>
    </location>
</feature>
<dbReference type="InterPro" id="IPR051233">
    <property type="entry name" value="Desulfoferrodoxin_SOR"/>
</dbReference>
<evidence type="ECO:0000313" key="19">
    <source>
        <dbReference type="EMBL" id="MQN78943.1"/>
    </source>
</evidence>
<feature type="binding site" evidence="12">
    <location>
        <position position="68"/>
    </location>
    <ligand>
        <name>Fe cation</name>
        <dbReference type="ChEBI" id="CHEBI:24875"/>
        <label>1</label>
    </ligand>
</feature>
<evidence type="ECO:0000256" key="5">
    <source>
        <dbReference type="ARBA" id="ARBA00022448"/>
    </source>
</evidence>
<dbReference type="Proteomes" id="UP000421283">
    <property type="component" value="Unassembled WGS sequence"/>
</dbReference>
<dbReference type="GO" id="GO:0050605">
    <property type="term" value="F:superoxide reductase activity"/>
    <property type="evidence" value="ECO:0007669"/>
    <property type="project" value="UniProtKB-EC"/>
</dbReference>
<dbReference type="EC" id="1.15.1.2" evidence="3"/>
<evidence type="ECO:0000313" key="22">
    <source>
        <dbReference type="EMBL" id="MST78134.1"/>
    </source>
</evidence>
<feature type="binding site" evidence="12">
    <location>
        <position position="10"/>
    </location>
    <ligand>
        <name>Fe cation</name>
        <dbReference type="ChEBI" id="CHEBI:24875"/>
        <label>1</label>
    </ligand>
</feature>
<dbReference type="GO" id="GO:0005506">
    <property type="term" value="F:iron ion binding"/>
    <property type="evidence" value="ECO:0007669"/>
    <property type="project" value="InterPro"/>
</dbReference>
<keyword evidence="6 12" id="KW-0479">Metal-binding</keyword>
<dbReference type="Proteomes" id="UP000420635">
    <property type="component" value="Unassembled WGS sequence"/>
</dbReference>
<dbReference type="CDD" id="cd03171">
    <property type="entry name" value="SORL_Dfx_classI"/>
    <property type="match status" value="1"/>
</dbReference>
<comment type="cofactor">
    <cofactor evidence="12">
        <name>Fe(3+)</name>
        <dbReference type="ChEBI" id="CHEBI:29034"/>
    </cofactor>
    <text evidence="12">Binds 1 Fe(3+) ion per subunit. The iron ion 1 is coordinated via 4 cysteine residues.</text>
</comment>
<evidence type="ECO:0000313" key="31">
    <source>
        <dbReference type="Proteomes" id="UP000285604"/>
    </source>
</evidence>
<dbReference type="Proteomes" id="UP001206014">
    <property type="component" value="Unassembled WGS sequence"/>
</dbReference>
<comment type="cofactor">
    <cofactor evidence="12">
        <name>Fe(2+)</name>
        <dbReference type="ChEBI" id="CHEBI:29033"/>
    </cofactor>
    <text evidence="12">Binds 1 Fe(2+) ion per subunit. The iron ion 2 is coordinated via four histidines and one cysteine residue.</text>
</comment>
<protein>
    <recommendedName>
        <fullName evidence="4">Desulfoferrodoxin</fullName>
        <ecNumber evidence="3">1.15.1.2</ecNumber>
    </recommendedName>
    <alternativeName>
        <fullName evidence="10">Superoxide reductase</fullName>
    </alternativeName>
</protein>
<evidence type="ECO:0000259" key="14">
    <source>
        <dbReference type="Pfam" id="PF06397"/>
    </source>
</evidence>
<evidence type="ECO:0000256" key="4">
    <source>
        <dbReference type="ARBA" id="ARBA00014839"/>
    </source>
</evidence>
<reference evidence="19" key="7">
    <citation type="submission" date="2022-12" db="EMBL/GenBank/DDBJ databases">
        <title>Distinct polysaccharide growth profiles of human intestinal Prevotella copri isolates.</title>
        <authorList>
            <person name="Fehlner-Peach H."/>
            <person name="Magnabosco C."/>
            <person name="Raghavan V."/>
            <person name="Scher J.U."/>
            <person name="Tett A."/>
            <person name="Cox L.M."/>
            <person name="Gottsegen C."/>
            <person name="Watters A."/>
            <person name="Wiltshire- Gordon J.D."/>
            <person name="Segata N."/>
            <person name="Bonneau R."/>
            <person name="Littman D.R."/>
        </authorList>
    </citation>
    <scope>NUCLEOTIDE SEQUENCE</scope>
    <source>
        <strain evidence="19 35">BU41712</strain>
        <strain evidence="34">iAU3127</strain>
        <strain evidence="20">IP54</strain>
    </source>
</reference>
<dbReference type="AlphaFoldDB" id="A0A3E4SDD5"/>
<dbReference type="InterPro" id="IPR002742">
    <property type="entry name" value="Desulfoferrodoxin_Fe-bd_dom"/>
</dbReference>
<evidence type="ECO:0000313" key="35">
    <source>
        <dbReference type="Proteomes" id="UP000423156"/>
    </source>
</evidence>
<dbReference type="GeneID" id="69847913"/>
<dbReference type="EMBL" id="JANDXR010000024">
    <property type="protein sequence ID" value="MCP9502714.1"/>
    <property type="molecule type" value="Genomic_DNA"/>
</dbReference>
<dbReference type="EMBL" id="QRYP01000019">
    <property type="protein sequence ID" value="RGU96748.1"/>
    <property type="molecule type" value="Genomic_DNA"/>
</dbReference>
<evidence type="ECO:0000313" key="27">
    <source>
        <dbReference type="EMBL" id="RHK48354.1"/>
    </source>
</evidence>
<keyword evidence="8 12" id="KW-0408">Iron</keyword>
<dbReference type="NCBIfam" id="TIGR00332">
    <property type="entry name" value="neela_ferrous"/>
    <property type="match status" value="1"/>
</dbReference>
<dbReference type="NCBIfam" id="TIGR00319">
    <property type="entry name" value="desulf_FeS4"/>
    <property type="match status" value="1"/>
</dbReference>
<dbReference type="EMBL" id="VUNF01000021">
    <property type="protein sequence ID" value="MST78134.1"/>
    <property type="molecule type" value="Genomic_DNA"/>
</dbReference>
<organism evidence="26 32">
    <name type="scientific">Segatella copri</name>
    <dbReference type="NCBI Taxonomy" id="165179"/>
    <lineage>
        <taxon>Bacteria</taxon>
        <taxon>Pseudomonadati</taxon>
        <taxon>Bacteroidota</taxon>
        <taxon>Bacteroidia</taxon>
        <taxon>Bacteroidales</taxon>
        <taxon>Prevotellaceae</taxon>
        <taxon>Segatella</taxon>
    </lineage>
</organism>
<keyword evidence="7" id="KW-0249">Electron transport</keyword>
<dbReference type="EMBL" id="QRNB01000123">
    <property type="protein sequence ID" value="RHK07313.1"/>
    <property type="molecule type" value="Genomic_DNA"/>
</dbReference>
<comment type="catalytic activity">
    <reaction evidence="11">
        <text>reduced [rubredoxin] + superoxide + 2 H(+) = oxidized [rubredoxin] + H2O2</text>
        <dbReference type="Rhea" id="RHEA:21324"/>
        <dbReference type="Rhea" id="RHEA-COMP:10302"/>
        <dbReference type="Rhea" id="RHEA-COMP:10303"/>
        <dbReference type="ChEBI" id="CHEBI:15378"/>
        <dbReference type="ChEBI" id="CHEBI:16240"/>
        <dbReference type="ChEBI" id="CHEBI:18421"/>
        <dbReference type="ChEBI" id="CHEBI:29033"/>
        <dbReference type="ChEBI" id="CHEBI:29034"/>
        <dbReference type="EC" id="1.15.1.2"/>
    </reaction>
</comment>
<evidence type="ECO:0000256" key="1">
    <source>
        <dbReference type="ARBA" id="ARBA00001973"/>
    </source>
</evidence>
<dbReference type="InterPro" id="IPR038094">
    <property type="entry name" value="Desulfoferrodoxin_N_sf"/>
</dbReference>
<evidence type="ECO:0000313" key="24">
    <source>
        <dbReference type="EMBL" id="RGU96748.1"/>
    </source>
</evidence>
<dbReference type="InterPro" id="IPR004793">
    <property type="entry name" value="Desulfoferrodoxin_rbo"/>
</dbReference>
<evidence type="ECO:0000313" key="15">
    <source>
        <dbReference type="EMBL" id="MBV3408319.1"/>
    </source>
</evidence>
<evidence type="ECO:0000313" key="17">
    <source>
        <dbReference type="EMBL" id="MCP9550073.1"/>
    </source>
</evidence>
<feature type="domain" description="Desulfoferrodoxin ferrous iron-binding" evidence="13">
    <location>
        <begin position="41"/>
        <end position="125"/>
    </location>
</feature>
<dbReference type="Proteomes" id="UP000286211">
    <property type="component" value="Unassembled WGS sequence"/>
</dbReference>
<dbReference type="RefSeq" id="WP_022120121.1">
    <property type="nucleotide sequence ID" value="NZ_CATKVS010000004.1"/>
</dbReference>
<evidence type="ECO:0000313" key="28">
    <source>
        <dbReference type="Proteomes" id="UP000261187"/>
    </source>
</evidence>
<dbReference type="Proteomes" id="UP001205506">
    <property type="component" value="Unassembled WGS sequence"/>
</dbReference>
<feature type="binding site" evidence="12">
    <location>
        <position position="13"/>
    </location>
    <ligand>
        <name>Fe cation</name>
        <dbReference type="ChEBI" id="CHEBI:24875"/>
        <label>1</label>
    </ligand>
</feature>
<dbReference type="Pfam" id="PF01880">
    <property type="entry name" value="Desulfoferrodox"/>
    <property type="match status" value="1"/>
</dbReference>
<dbReference type="EMBL" id="QSCI01000003">
    <property type="protein sequence ID" value="RGX98213.1"/>
    <property type="molecule type" value="Genomic_DNA"/>
</dbReference>
<sequence>MTKVREIYRCQICGNVVEVVNPGAVLSCCGEPMKLMKENTSDGAKEKHVPVIEPIEGGYRVTVGSVEHPMLPEHYIQWIELLTPTDVLRHELKPGEKPEAIFLTNAEAKDVTAREYCNLHGLWKGVIEG</sequence>
<reference evidence="16" key="5">
    <citation type="submission" date="2022-07" db="EMBL/GenBank/DDBJ databases">
        <title>Prevotella copri.</title>
        <authorList>
            <person name="Yang C."/>
        </authorList>
    </citation>
    <scope>NUCLEOTIDE SEQUENCE</scope>
    <source>
        <strain evidence="17">HF1805</strain>
        <strain evidence="16">HF88</strain>
    </source>
</reference>
<feature type="binding site" evidence="12">
    <location>
        <position position="28"/>
    </location>
    <ligand>
        <name>Fe cation</name>
        <dbReference type="ChEBI" id="CHEBI:24875"/>
        <label>1</label>
    </ligand>
</feature>
<evidence type="ECO:0000313" key="29">
    <source>
        <dbReference type="Proteomes" id="UP000284562"/>
    </source>
</evidence>
<dbReference type="Gene3D" id="2.20.28.100">
    <property type="entry name" value="Desulphoferrodoxin, N-terminal domain"/>
    <property type="match status" value="1"/>
</dbReference>
<dbReference type="EMBL" id="QSSA01000026">
    <property type="protein sequence ID" value="RGL57437.1"/>
    <property type="molecule type" value="Genomic_DNA"/>
</dbReference>
<evidence type="ECO:0000313" key="16">
    <source>
        <dbReference type="EMBL" id="MCP9502714.1"/>
    </source>
</evidence>
<reference evidence="18" key="6">
    <citation type="submission" date="2022-11" db="EMBL/GenBank/DDBJ databases">
        <title>Genomic repertoires linked with pathogenic potency of arthritogenic Prevotella copri isolated from the gut of rheumatoid arthritis patients.</title>
        <authorList>
            <person name="Nii T."/>
            <person name="Maeda Y."/>
            <person name="Motooka D."/>
            <person name="Naito M."/>
            <person name="Matsumoto Y."/>
            <person name="Ogawa T."/>
            <person name="Oguro-Igashira E."/>
            <person name="Kishikawa T."/>
            <person name="Yamashita M."/>
            <person name="Koizumi S."/>
            <person name="Kurakawa T."/>
            <person name="Okumura R."/>
            <person name="Kayama H."/>
            <person name="Murakami M."/>
            <person name="Sakaguchi T."/>
            <person name="Das B."/>
            <person name="Nakamura S."/>
            <person name="Okada Y."/>
            <person name="Kumanogoh A."/>
            <person name="Takeda K."/>
        </authorList>
    </citation>
    <scope>NUCLEOTIDE SEQUENCE</scope>
    <source>
        <strain evidence="18">H019-1</strain>
    </source>
</reference>
<dbReference type="Proteomes" id="UP000261187">
    <property type="component" value="Unassembled WGS sequence"/>
</dbReference>
<dbReference type="CDD" id="cd00974">
    <property type="entry name" value="DSRD"/>
    <property type="match status" value="1"/>
</dbReference>
<name>A0A3E4SDD5_9BACT</name>
<dbReference type="EMBL" id="VZBQ01000088">
    <property type="protein sequence ID" value="MQN89737.1"/>
    <property type="molecule type" value="Genomic_DNA"/>
</dbReference>
<feature type="binding site" evidence="12">
    <location>
        <position position="117"/>
    </location>
    <ligand>
        <name>Fe cation</name>
        <dbReference type="ChEBI" id="CHEBI:24875"/>
        <label>1</label>
    </ligand>
</feature>
<dbReference type="Proteomes" id="UP001196316">
    <property type="component" value="Unassembled WGS sequence"/>
</dbReference>
<evidence type="ECO:0000313" key="36">
    <source>
        <dbReference type="Proteomes" id="UP000450161"/>
    </source>
</evidence>
<reference evidence="22 36" key="2">
    <citation type="submission" date="2019-08" db="EMBL/GenBank/DDBJ databases">
        <title>In-depth cultivation of the pig gut microbiome towards novel bacterial diversity and tailored functional studies.</title>
        <authorList>
            <person name="Wylensek D."/>
            <person name="Hitch T.C.A."/>
            <person name="Clavel T."/>
        </authorList>
    </citation>
    <scope>NUCLEOTIDE SEQUENCE [LARGE SCALE GENOMIC DNA]</scope>
    <source>
        <strain evidence="22 36">LKV-178-WT-2C</strain>
    </source>
</reference>
<evidence type="ECO:0000313" key="30">
    <source>
        <dbReference type="Proteomes" id="UP000285236"/>
    </source>
</evidence>
<evidence type="ECO:0000256" key="2">
    <source>
        <dbReference type="ARBA" id="ARBA00005941"/>
    </source>
</evidence>
<dbReference type="InterPro" id="IPR036073">
    <property type="entry name" value="Desulfoferrodoxin_Fe-bd_dom_sf"/>
</dbReference>
<feature type="binding site" evidence="12">
    <location>
        <position position="48"/>
    </location>
    <ligand>
        <name>Fe cation</name>
        <dbReference type="ChEBI" id="CHEBI:24875"/>
        <label>1</label>
    </ligand>
</feature>
<dbReference type="GO" id="GO:0019430">
    <property type="term" value="P:removal of superoxide radicals"/>
    <property type="evidence" value="ECO:0007669"/>
    <property type="project" value="InterPro"/>
</dbReference>
<evidence type="ECO:0000259" key="13">
    <source>
        <dbReference type="Pfam" id="PF01880"/>
    </source>
</evidence>
<evidence type="ECO:0000313" key="18">
    <source>
        <dbReference type="EMBL" id="MCW4132340.1"/>
    </source>
</evidence>
<evidence type="ECO:0000313" key="34">
    <source>
        <dbReference type="Proteomes" id="UP000421283"/>
    </source>
</evidence>
<dbReference type="SUPFAM" id="SSF49367">
    <property type="entry name" value="Superoxide reductase-like"/>
    <property type="match status" value="1"/>
</dbReference>
<feature type="binding site" evidence="12">
    <location>
        <position position="120"/>
    </location>
    <ligand>
        <name>Fe cation</name>
        <dbReference type="ChEBI" id="CHEBI:24875"/>
        <label>1</label>
    </ligand>
</feature>
<evidence type="ECO:0000313" key="25">
    <source>
        <dbReference type="EMBL" id="RGX98213.1"/>
    </source>
</evidence>
<evidence type="ECO:0000256" key="10">
    <source>
        <dbReference type="ARBA" id="ARBA00031398"/>
    </source>
</evidence>
<feature type="binding site" evidence="12">
    <location>
        <position position="74"/>
    </location>
    <ligand>
        <name>Fe cation</name>
        <dbReference type="ChEBI" id="CHEBI:24875"/>
        <label>1</label>
    </ligand>
</feature>
<dbReference type="EMBL" id="JANDWU010000022">
    <property type="protein sequence ID" value="MCP9550073.1"/>
    <property type="molecule type" value="Genomic_DNA"/>
</dbReference>
<evidence type="ECO:0000313" key="26">
    <source>
        <dbReference type="EMBL" id="RHK07313.1"/>
    </source>
</evidence>
<dbReference type="SUPFAM" id="SSF57802">
    <property type="entry name" value="Rubredoxin-like"/>
    <property type="match status" value="1"/>
</dbReference>
<reference evidence="28 29" key="1">
    <citation type="submission" date="2018-08" db="EMBL/GenBank/DDBJ databases">
        <title>A genome reference for cultivated species of the human gut microbiota.</title>
        <authorList>
            <person name="Zou Y."/>
            <person name="Xue W."/>
            <person name="Luo G."/>
        </authorList>
    </citation>
    <scope>NUCLEOTIDE SEQUENCE [LARGE SCALE GENOMIC DNA]</scope>
    <source>
        <strain evidence="24 30">AF15-25</strain>
        <strain evidence="27 29">AF43-2</strain>
        <strain evidence="26 32">AF46-2NS</strain>
        <strain evidence="25 31">OF03-3</strain>
        <strain evidence="23 28">TF06-40</strain>
    </source>
</reference>
<evidence type="ECO:0000256" key="6">
    <source>
        <dbReference type="ARBA" id="ARBA00022723"/>
    </source>
</evidence>
<dbReference type="Proteomes" id="UP001209417">
    <property type="component" value="Unassembled WGS sequence"/>
</dbReference>
<dbReference type="PANTHER" id="PTHR36541:SF1">
    <property type="entry name" value="SUPEROXIDE REDUCTASE-RELATED"/>
    <property type="match status" value="1"/>
</dbReference>
<dbReference type="Proteomes" id="UP000285604">
    <property type="component" value="Unassembled WGS sequence"/>
</dbReference>
<dbReference type="Gene3D" id="2.60.40.730">
    <property type="entry name" value="SOR catalytic domain"/>
    <property type="match status" value="1"/>
</dbReference>
<dbReference type="NCBIfam" id="TIGR00320">
    <property type="entry name" value="dfx_rbo"/>
    <property type="match status" value="1"/>
</dbReference>
<evidence type="ECO:0000256" key="7">
    <source>
        <dbReference type="ARBA" id="ARBA00022982"/>
    </source>
</evidence>
<dbReference type="Proteomes" id="UP000285236">
    <property type="component" value="Unassembled WGS sequence"/>
</dbReference>
<dbReference type="Proteomes" id="UP000450161">
    <property type="component" value="Unassembled WGS sequence"/>
</dbReference>
<evidence type="ECO:0000313" key="23">
    <source>
        <dbReference type="EMBL" id="RGL57437.1"/>
    </source>
</evidence>
<dbReference type="EMBL" id="VZAP01000133">
    <property type="protein sequence ID" value="MQO93124.1"/>
    <property type="molecule type" value="Genomic_DNA"/>
</dbReference>
<keyword evidence="5" id="KW-0813">Transport</keyword>
<dbReference type="EMBL" id="JAPDVG010000001">
    <property type="protein sequence ID" value="MCW4132340.1"/>
    <property type="molecule type" value="Genomic_DNA"/>
</dbReference>
<dbReference type="Pfam" id="PF06397">
    <property type="entry name" value="Desulfoferrod_N"/>
    <property type="match status" value="1"/>
</dbReference>
<evidence type="ECO:0000313" key="32">
    <source>
        <dbReference type="Proteomes" id="UP000286211"/>
    </source>
</evidence>
<evidence type="ECO:0000313" key="20">
    <source>
        <dbReference type="EMBL" id="MQN89737.1"/>
    </source>
</evidence>